<protein>
    <submittedName>
        <fullName evidence="1">Uncharacterized protein</fullName>
    </submittedName>
</protein>
<reference evidence="1 2" key="1">
    <citation type="submission" date="2015-09" db="EMBL/GenBank/DDBJ databases">
        <title>Trachymyrmex zeteki WGS genome.</title>
        <authorList>
            <person name="Nygaard S."/>
            <person name="Hu H."/>
            <person name="Boomsma J."/>
            <person name="Zhang G."/>
        </authorList>
    </citation>
    <scope>NUCLEOTIDE SEQUENCE [LARGE SCALE GENOMIC DNA]</scope>
    <source>
        <strain evidence="1">Tzet28-1</strain>
        <tissue evidence="1">Whole body</tissue>
    </source>
</reference>
<name>A0A151WWR8_9HYME</name>
<evidence type="ECO:0000313" key="1">
    <source>
        <dbReference type="EMBL" id="KYQ52105.1"/>
    </source>
</evidence>
<proteinExistence type="predicted"/>
<dbReference type="EMBL" id="KQ982691">
    <property type="protein sequence ID" value="KYQ52105.1"/>
    <property type="molecule type" value="Genomic_DNA"/>
</dbReference>
<accession>A0A151WWR8</accession>
<dbReference type="Proteomes" id="UP000075809">
    <property type="component" value="Unassembled WGS sequence"/>
</dbReference>
<dbReference type="AlphaFoldDB" id="A0A151WWR8"/>
<gene>
    <name evidence="1" type="ORF">ALC60_08719</name>
</gene>
<evidence type="ECO:0000313" key="2">
    <source>
        <dbReference type="Proteomes" id="UP000075809"/>
    </source>
</evidence>
<organism evidence="1 2">
    <name type="scientific">Mycetomoellerius zeteki</name>
    <dbReference type="NCBI Taxonomy" id="64791"/>
    <lineage>
        <taxon>Eukaryota</taxon>
        <taxon>Metazoa</taxon>
        <taxon>Ecdysozoa</taxon>
        <taxon>Arthropoda</taxon>
        <taxon>Hexapoda</taxon>
        <taxon>Insecta</taxon>
        <taxon>Pterygota</taxon>
        <taxon>Neoptera</taxon>
        <taxon>Endopterygota</taxon>
        <taxon>Hymenoptera</taxon>
        <taxon>Apocrita</taxon>
        <taxon>Aculeata</taxon>
        <taxon>Formicoidea</taxon>
        <taxon>Formicidae</taxon>
        <taxon>Myrmicinae</taxon>
        <taxon>Mycetomoellerius</taxon>
    </lineage>
</organism>
<sequence length="175" mass="19868">MPGELPGTGYHPYLEVPWDTLKFPLNSRRACIRIPVSRVGQEHAGRGERRIGFLFFTLMSRVFPTGSSRFTNIRLPLVQESFLVSRGDPHLDGLSTEGSQWGLIMYPSGGGFVVWPPPSRSRHNQDDSHRKTHQVKIFDRLQSPSIVGLQLPGLLRACQQPAIRKKFIIRKQKKL</sequence>
<keyword evidence="2" id="KW-1185">Reference proteome</keyword>